<accession>G7LFN6</accession>
<dbReference type="EnsemblPlants" id="AET04023">
    <property type="protein sequence ID" value="AET04023"/>
    <property type="gene ID" value="MTR_8g079320"/>
</dbReference>
<dbReference type="PaxDb" id="3880-AET04023"/>
<reference evidence="1 3" key="2">
    <citation type="journal article" date="2014" name="BMC Genomics">
        <title>An improved genome release (version Mt4.0) for the model legume Medicago truncatula.</title>
        <authorList>
            <person name="Tang H."/>
            <person name="Krishnakumar V."/>
            <person name="Bidwell S."/>
            <person name="Rosen B."/>
            <person name="Chan A."/>
            <person name="Zhou S."/>
            <person name="Gentzbittel L."/>
            <person name="Childs K.L."/>
            <person name="Yandell M."/>
            <person name="Gundlach H."/>
            <person name="Mayer K.F."/>
            <person name="Schwartz D.C."/>
            <person name="Town C.D."/>
        </authorList>
    </citation>
    <scope>GENOME REANNOTATION</scope>
    <source>
        <strain evidence="2 3">cv. Jemalong A17</strain>
    </source>
</reference>
<dbReference type="PANTHER" id="PTHR31099:SF49">
    <property type="entry name" value="MYOSIN HEAVY CHAIN-LIKE PROTEIN"/>
    <property type="match status" value="1"/>
</dbReference>
<gene>
    <name evidence="1" type="ordered locus">MTR_8g079320</name>
</gene>
<reference evidence="1 3" key="1">
    <citation type="journal article" date="2011" name="Nature">
        <title>The Medicago genome provides insight into the evolution of rhizobial symbioses.</title>
        <authorList>
            <person name="Young N.D."/>
            <person name="Debelle F."/>
            <person name="Oldroyd G.E."/>
            <person name="Geurts R."/>
            <person name="Cannon S.B."/>
            <person name="Udvardi M.K."/>
            <person name="Benedito V.A."/>
            <person name="Mayer K.F."/>
            <person name="Gouzy J."/>
            <person name="Schoof H."/>
            <person name="Van de Peer Y."/>
            <person name="Proost S."/>
            <person name="Cook D.R."/>
            <person name="Meyers B.C."/>
            <person name="Spannagl M."/>
            <person name="Cheung F."/>
            <person name="De Mita S."/>
            <person name="Krishnakumar V."/>
            <person name="Gundlach H."/>
            <person name="Zhou S."/>
            <person name="Mudge J."/>
            <person name="Bharti A.K."/>
            <person name="Murray J.D."/>
            <person name="Naoumkina M.A."/>
            <person name="Rosen B."/>
            <person name="Silverstein K.A."/>
            <person name="Tang H."/>
            <person name="Rombauts S."/>
            <person name="Zhao P.X."/>
            <person name="Zhou P."/>
            <person name="Barbe V."/>
            <person name="Bardou P."/>
            <person name="Bechner M."/>
            <person name="Bellec A."/>
            <person name="Berger A."/>
            <person name="Berges H."/>
            <person name="Bidwell S."/>
            <person name="Bisseling T."/>
            <person name="Choisne N."/>
            <person name="Couloux A."/>
            <person name="Denny R."/>
            <person name="Deshpande S."/>
            <person name="Dai X."/>
            <person name="Doyle J.J."/>
            <person name="Dudez A.M."/>
            <person name="Farmer A.D."/>
            <person name="Fouteau S."/>
            <person name="Franken C."/>
            <person name="Gibelin C."/>
            <person name="Gish J."/>
            <person name="Goldstein S."/>
            <person name="Gonzalez A.J."/>
            <person name="Green P.J."/>
            <person name="Hallab A."/>
            <person name="Hartog M."/>
            <person name="Hua A."/>
            <person name="Humphray S.J."/>
            <person name="Jeong D.H."/>
            <person name="Jing Y."/>
            <person name="Jocker A."/>
            <person name="Kenton S.M."/>
            <person name="Kim D.J."/>
            <person name="Klee K."/>
            <person name="Lai H."/>
            <person name="Lang C."/>
            <person name="Lin S."/>
            <person name="Macmil S.L."/>
            <person name="Magdelenat G."/>
            <person name="Matthews L."/>
            <person name="McCorrison J."/>
            <person name="Monaghan E.L."/>
            <person name="Mun J.H."/>
            <person name="Najar F.Z."/>
            <person name="Nicholson C."/>
            <person name="Noirot C."/>
            <person name="O'Bleness M."/>
            <person name="Paule C.R."/>
            <person name="Poulain J."/>
            <person name="Prion F."/>
            <person name="Qin B."/>
            <person name="Qu C."/>
            <person name="Retzel E.F."/>
            <person name="Riddle C."/>
            <person name="Sallet E."/>
            <person name="Samain S."/>
            <person name="Samson N."/>
            <person name="Sanders I."/>
            <person name="Saurat O."/>
            <person name="Scarpelli C."/>
            <person name="Schiex T."/>
            <person name="Segurens B."/>
            <person name="Severin A.J."/>
            <person name="Sherrier D.J."/>
            <person name="Shi R."/>
            <person name="Sims S."/>
            <person name="Singer S.R."/>
            <person name="Sinharoy S."/>
            <person name="Sterck L."/>
            <person name="Viollet A."/>
            <person name="Wang B.B."/>
            <person name="Wang K."/>
            <person name="Wang M."/>
            <person name="Wang X."/>
            <person name="Warfsmann J."/>
            <person name="Weissenbach J."/>
            <person name="White D.D."/>
            <person name="White J.D."/>
            <person name="Wiley G.B."/>
            <person name="Wincker P."/>
            <person name="Xing Y."/>
            <person name="Yang L."/>
            <person name="Yao Z."/>
            <person name="Ying F."/>
            <person name="Zhai J."/>
            <person name="Zhou L."/>
            <person name="Zuber A."/>
            <person name="Denarie J."/>
            <person name="Dixon R.A."/>
            <person name="May G.D."/>
            <person name="Schwartz D.C."/>
            <person name="Rogers J."/>
            <person name="Quetier F."/>
            <person name="Town C.D."/>
            <person name="Roe B.A."/>
        </authorList>
    </citation>
    <scope>NUCLEOTIDE SEQUENCE [LARGE SCALE GENOMIC DNA]</scope>
    <source>
        <strain evidence="1">A17</strain>
        <strain evidence="2 3">cv. Jemalong A17</strain>
    </source>
</reference>
<dbReference type="OMA" id="CGFEISC"/>
<reference evidence="2" key="3">
    <citation type="submission" date="2015-04" db="UniProtKB">
        <authorList>
            <consortium name="EnsemblPlants"/>
        </authorList>
    </citation>
    <scope>IDENTIFICATION</scope>
    <source>
        <strain evidence="2">cv. Jemalong A17</strain>
    </source>
</reference>
<protein>
    <submittedName>
        <fullName evidence="1 2">Uncharacterized protein</fullName>
    </submittedName>
</protein>
<dbReference type="HOGENOM" id="CLU_2907530_0_0_1"/>
<evidence type="ECO:0000313" key="1">
    <source>
        <dbReference type="EMBL" id="AET04023.1"/>
    </source>
</evidence>
<proteinExistence type="predicted"/>
<organism evidence="1 3">
    <name type="scientific">Medicago truncatula</name>
    <name type="common">Barrel medic</name>
    <name type="synonym">Medicago tribuloides</name>
    <dbReference type="NCBI Taxonomy" id="3880"/>
    <lineage>
        <taxon>Eukaryota</taxon>
        <taxon>Viridiplantae</taxon>
        <taxon>Streptophyta</taxon>
        <taxon>Embryophyta</taxon>
        <taxon>Tracheophyta</taxon>
        <taxon>Spermatophyta</taxon>
        <taxon>Magnoliopsida</taxon>
        <taxon>eudicotyledons</taxon>
        <taxon>Gunneridae</taxon>
        <taxon>Pentapetalae</taxon>
        <taxon>rosids</taxon>
        <taxon>fabids</taxon>
        <taxon>Fabales</taxon>
        <taxon>Fabaceae</taxon>
        <taxon>Papilionoideae</taxon>
        <taxon>50 kb inversion clade</taxon>
        <taxon>NPAAA clade</taxon>
        <taxon>Hologalegina</taxon>
        <taxon>IRL clade</taxon>
        <taxon>Trifolieae</taxon>
        <taxon>Medicago</taxon>
    </lineage>
</organism>
<evidence type="ECO:0000313" key="2">
    <source>
        <dbReference type="EnsemblPlants" id="AET04023"/>
    </source>
</evidence>
<name>G7LFN6_MEDTR</name>
<dbReference type="EMBL" id="CM001224">
    <property type="protein sequence ID" value="AET04023.1"/>
    <property type="molecule type" value="Genomic_DNA"/>
</dbReference>
<evidence type="ECO:0000313" key="3">
    <source>
        <dbReference type="Proteomes" id="UP000002051"/>
    </source>
</evidence>
<dbReference type="Proteomes" id="UP000002051">
    <property type="component" value="Chromosome 8"/>
</dbReference>
<keyword evidence="3" id="KW-1185">Reference proteome</keyword>
<dbReference type="PANTHER" id="PTHR31099">
    <property type="entry name" value="OS06G0165300 PROTEIN"/>
    <property type="match status" value="1"/>
</dbReference>
<dbReference type="AlphaFoldDB" id="G7LFN6"/>
<sequence>MEMLHMYSFVFEDIGFKFPFTNFECDFLKALNVASSQLHPNCCAFMCGFEISCESLGFRQCL</sequence>